<keyword evidence="5" id="KW-0479">Metal-binding</keyword>
<evidence type="ECO:0000256" key="5">
    <source>
        <dbReference type="ARBA" id="ARBA00022723"/>
    </source>
</evidence>
<name>A0A4D9DCL5_9SAUR</name>
<proteinExistence type="inferred from homology"/>
<evidence type="ECO:0000256" key="6">
    <source>
        <dbReference type="ARBA" id="ARBA00022801"/>
    </source>
</evidence>
<evidence type="ECO:0000313" key="11">
    <source>
        <dbReference type="EMBL" id="TFJ95365.1"/>
    </source>
</evidence>
<evidence type="ECO:0000256" key="4">
    <source>
        <dbReference type="ARBA" id="ARBA00012381"/>
    </source>
</evidence>
<dbReference type="GO" id="GO:0006742">
    <property type="term" value="P:NADP+ catabolic process"/>
    <property type="evidence" value="ECO:0007669"/>
    <property type="project" value="TreeGrafter"/>
</dbReference>
<comment type="cofactor">
    <cofactor evidence="2">
        <name>Zn(2+)</name>
        <dbReference type="ChEBI" id="CHEBI:29105"/>
    </cofactor>
</comment>
<protein>
    <recommendedName>
        <fullName evidence="4">NAD(+) diphosphatase</fullName>
        <ecNumber evidence="4">3.6.1.22</ecNumber>
    </recommendedName>
</protein>
<dbReference type="GO" id="GO:0035529">
    <property type="term" value="F:NADH pyrophosphatase activity"/>
    <property type="evidence" value="ECO:0007669"/>
    <property type="project" value="TreeGrafter"/>
</dbReference>
<keyword evidence="12" id="KW-1185">Reference proteome</keyword>
<reference evidence="11 12" key="2">
    <citation type="submission" date="2019-04" db="EMBL/GenBank/DDBJ databases">
        <title>The genome sequence of big-headed turtle.</title>
        <authorList>
            <person name="Gong S."/>
        </authorList>
    </citation>
    <scope>NUCLEOTIDE SEQUENCE [LARGE SCALE GENOMIC DNA]</scope>
    <source>
        <strain evidence="11">DO16091913</strain>
        <tissue evidence="11">Muscle</tissue>
    </source>
</reference>
<dbReference type="PANTHER" id="PTHR42904">
    <property type="entry name" value="NUDIX HYDROLASE, NUDC SUBFAMILY"/>
    <property type="match status" value="1"/>
</dbReference>
<keyword evidence="7" id="KW-0460">Magnesium</keyword>
<evidence type="ECO:0000256" key="8">
    <source>
        <dbReference type="ARBA" id="ARBA00023027"/>
    </source>
</evidence>
<dbReference type="InterPro" id="IPR015376">
    <property type="entry name" value="Znr_NADH_PPase"/>
</dbReference>
<dbReference type="GO" id="GO:0046872">
    <property type="term" value="F:metal ion binding"/>
    <property type="evidence" value="ECO:0007669"/>
    <property type="project" value="UniProtKB-KW"/>
</dbReference>
<dbReference type="Pfam" id="PF09297">
    <property type="entry name" value="Zn_ribbon_NUD"/>
    <property type="match status" value="1"/>
</dbReference>
<dbReference type="CDD" id="cd03429">
    <property type="entry name" value="NUDIX_NADH_pyrophosphatase_Nudt13"/>
    <property type="match status" value="1"/>
</dbReference>
<accession>A0A4D9DCL5</accession>
<evidence type="ECO:0000256" key="3">
    <source>
        <dbReference type="ARBA" id="ARBA00009595"/>
    </source>
</evidence>
<dbReference type="Proteomes" id="UP000297703">
    <property type="component" value="Unassembled WGS sequence"/>
</dbReference>
<dbReference type="InterPro" id="IPR050241">
    <property type="entry name" value="NAD-cap_RNA_hydrolase_NudC"/>
</dbReference>
<comment type="similarity">
    <text evidence="3">Belongs to the Nudix hydrolase family. NudC subfamily.</text>
</comment>
<dbReference type="PROSITE" id="PS51462">
    <property type="entry name" value="NUDIX"/>
    <property type="match status" value="1"/>
</dbReference>
<dbReference type="AlphaFoldDB" id="A0A4D9DCL5"/>
<comment type="cofactor">
    <cofactor evidence="1">
        <name>Mg(2+)</name>
        <dbReference type="ChEBI" id="CHEBI:18420"/>
    </cofactor>
</comment>
<evidence type="ECO:0000313" key="12">
    <source>
        <dbReference type="Proteomes" id="UP000297703"/>
    </source>
</evidence>
<dbReference type="GO" id="GO:0005829">
    <property type="term" value="C:cytosol"/>
    <property type="evidence" value="ECO:0007669"/>
    <property type="project" value="TreeGrafter"/>
</dbReference>
<dbReference type="OrthoDB" id="10249612at2759"/>
<dbReference type="InterPro" id="IPR049734">
    <property type="entry name" value="NudC-like_C"/>
</dbReference>
<keyword evidence="8" id="KW-0520">NAD</keyword>
<evidence type="ECO:0000259" key="10">
    <source>
        <dbReference type="PROSITE" id="PS51462"/>
    </source>
</evidence>
<comment type="catalytic activity">
    <reaction evidence="9">
        <text>a 5'-end NAD(+)-phospho-ribonucleoside in mRNA + H2O = a 5'-end phospho-adenosine-phospho-ribonucleoside in mRNA + beta-nicotinamide D-ribonucleotide + 2 H(+)</text>
        <dbReference type="Rhea" id="RHEA:60876"/>
        <dbReference type="Rhea" id="RHEA-COMP:15698"/>
        <dbReference type="Rhea" id="RHEA-COMP:15719"/>
        <dbReference type="ChEBI" id="CHEBI:14649"/>
        <dbReference type="ChEBI" id="CHEBI:15377"/>
        <dbReference type="ChEBI" id="CHEBI:15378"/>
        <dbReference type="ChEBI" id="CHEBI:144029"/>
        <dbReference type="ChEBI" id="CHEBI:144051"/>
    </reaction>
    <physiologicalReaction direction="left-to-right" evidence="9">
        <dbReference type="Rhea" id="RHEA:60877"/>
    </physiologicalReaction>
</comment>
<sequence length="206" mass="23002">MEEPGEEPREVLAHVPVSERPFYLAAAALIQWHVHQPFCPACGSASEPRQGGWIRRCHSCETDLYPRHDPAMIVAVRRGEELLLARNASWPIDRRALLAGFVEAGESFEECVRREVREEVGLDLGQVRYLGSQAWPFPRSVMIAFEAEALPGDIVVDGVEVVLAQFYTREQFQAGVSAAQMRAPFGVSVAARLIQQWLACEPFSLD</sequence>
<evidence type="ECO:0000256" key="7">
    <source>
        <dbReference type="ARBA" id="ARBA00022842"/>
    </source>
</evidence>
<reference evidence="11 12" key="1">
    <citation type="submission" date="2019-04" db="EMBL/GenBank/DDBJ databases">
        <title>Draft genome of the big-headed turtle Platysternon megacephalum.</title>
        <authorList>
            <person name="Gong S."/>
        </authorList>
    </citation>
    <scope>NUCLEOTIDE SEQUENCE [LARGE SCALE GENOMIC DNA]</scope>
    <source>
        <strain evidence="11">DO16091913</strain>
        <tissue evidence="11">Muscle</tissue>
    </source>
</reference>
<dbReference type="PROSITE" id="PS00893">
    <property type="entry name" value="NUDIX_BOX"/>
    <property type="match status" value="1"/>
</dbReference>
<dbReference type="NCBIfam" id="NF001299">
    <property type="entry name" value="PRK00241.1"/>
    <property type="match status" value="1"/>
</dbReference>
<keyword evidence="6" id="KW-0378">Hydrolase</keyword>
<evidence type="ECO:0000256" key="9">
    <source>
        <dbReference type="ARBA" id="ARBA00023679"/>
    </source>
</evidence>
<evidence type="ECO:0000256" key="2">
    <source>
        <dbReference type="ARBA" id="ARBA00001947"/>
    </source>
</evidence>
<organism evidence="11 12">
    <name type="scientific">Platysternon megacephalum</name>
    <name type="common">big-headed turtle</name>
    <dbReference type="NCBI Taxonomy" id="55544"/>
    <lineage>
        <taxon>Eukaryota</taxon>
        <taxon>Metazoa</taxon>
        <taxon>Chordata</taxon>
        <taxon>Craniata</taxon>
        <taxon>Vertebrata</taxon>
        <taxon>Euteleostomi</taxon>
        <taxon>Archelosauria</taxon>
        <taxon>Testudinata</taxon>
        <taxon>Testudines</taxon>
        <taxon>Cryptodira</taxon>
        <taxon>Durocryptodira</taxon>
        <taxon>Testudinoidea</taxon>
        <taxon>Platysternidae</taxon>
        <taxon>Platysternon</taxon>
    </lineage>
</organism>
<dbReference type="Gene3D" id="3.90.79.20">
    <property type="match status" value="1"/>
</dbReference>
<dbReference type="InterPro" id="IPR015797">
    <property type="entry name" value="NUDIX_hydrolase-like_dom_sf"/>
</dbReference>
<dbReference type="InterPro" id="IPR000086">
    <property type="entry name" value="NUDIX_hydrolase_dom"/>
</dbReference>
<evidence type="ECO:0000256" key="1">
    <source>
        <dbReference type="ARBA" id="ARBA00001946"/>
    </source>
</evidence>
<dbReference type="PANTHER" id="PTHR42904:SF6">
    <property type="entry name" value="NAD-CAPPED RNA HYDROLASE NUDT12"/>
    <property type="match status" value="1"/>
</dbReference>
<dbReference type="InterPro" id="IPR020084">
    <property type="entry name" value="NUDIX_hydrolase_CS"/>
</dbReference>
<comment type="caution">
    <text evidence="11">The sequence shown here is derived from an EMBL/GenBank/DDBJ whole genome shotgun (WGS) entry which is preliminary data.</text>
</comment>
<gene>
    <name evidence="11" type="ORF">DR999_PMT23106</name>
</gene>
<dbReference type="EC" id="3.6.1.22" evidence="4"/>
<dbReference type="STRING" id="55544.A0A4D9DCL5"/>
<dbReference type="Gene3D" id="3.90.79.10">
    <property type="entry name" value="Nucleoside Triphosphate Pyrophosphohydrolase"/>
    <property type="match status" value="1"/>
</dbReference>
<feature type="domain" description="Nudix hydrolase" evidence="10">
    <location>
        <begin position="66"/>
        <end position="195"/>
    </location>
</feature>
<dbReference type="EMBL" id="QXTE01008392">
    <property type="protein sequence ID" value="TFJ95365.1"/>
    <property type="molecule type" value="Genomic_DNA"/>
</dbReference>
<dbReference type="Pfam" id="PF00293">
    <property type="entry name" value="NUDIX"/>
    <property type="match status" value="1"/>
</dbReference>
<dbReference type="SUPFAM" id="SSF55811">
    <property type="entry name" value="Nudix"/>
    <property type="match status" value="1"/>
</dbReference>
<dbReference type="GO" id="GO:0019677">
    <property type="term" value="P:NAD+ catabolic process"/>
    <property type="evidence" value="ECO:0007669"/>
    <property type="project" value="TreeGrafter"/>
</dbReference>